<feature type="region of interest" description="Disordered" evidence="7">
    <location>
        <begin position="321"/>
        <end position="356"/>
    </location>
</feature>
<feature type="coiled-coil region" evidence="6">
    <location>
        <begin position="272"/>
        <end position="314"/>
    </location>
</feature>
<dbReference type="PANTHER" id="PTHR46372">
    <property type="entry name" value="PROTEIN WVD2-LIKE 3"/>
    <property type="match status" value="1"/>
</dbReference>
<keyword evidence="5" id="KW-0206">Cytoskeleton</keyword>
<evidence type="ECO:0000256" key="3">
    <source>
        <dbReference type="ARBA" id="ARBA00022490"/>
    </source>
</evidence>
<keyword evidence="4" id="KW-0493">Microtubule</keyword>
<feature type="region of interest" description="Disordered" evidence="7">
    <location>
        <begin position="124"/>
        <end position="147"/>
    </location>
</feature>
<dbReference type="EMBL" id="OZ019909">
    <property type="protein sequence ID" value="CAK9209354.1"/>
    <property type="molecule type" value="Genomic_DNA"/>
</dbReference>
<comment type="subcellular location">
    <subcellularLocation>
        <location evidence="1">Cytoplasm</location>
        <location evidence="1">Cytoskeleton</location>
    </subcellularLocation>
</comment>
<evidence type="ECO:0000313" key="9">
    <source>
        <dbReference type="EMBL" id="CAK9209354.1"/>
    </source>
</evidence>
<evidence type="ECO:0000256" key="1">
    <source>
        <dbReference type="ARBA" id="ARBA00004245"/>
    </source>
</evidence>
<keyword evidence="6" id="KW-0175">Coiled coil</keyword>
<feature type="compositionally biased region" description="Basic residues" evidence="7">
    <location>
        <begin position="393"/>
        <end position="403"/>
    </location>
</feature>
<dbReference type="PANTHER" id="PTHR46372:SF2">
    <property type="entry name" value="PROTEIN WVD2-LIKE 3"/>
    <property type="match status" value="1"/>
</dbReference>
<evidence type="ECO:0000313" key="10">
    <source>
        <dbReference type="Proteomes" id="UP001497512"/>
    </source>
</evidence>
<organism evidence="9 10">
    <name type="scientific">Sphagnum troendelagicum</name>
    <dbReference type="NCBI Taxonomy" id="128251"/>
    <lineage>
        <taxon>Eukaryota</taxon>
        <taxon>Viridiplantae</taxon>
        <taxon>Streptophyta</taxon>
        <taxon>Embryophyta</taxon>
        <taxon>Bryophyta</taxon>
        <taxon>Sphagnophytina</taxon>
        <taxon>Sphagnopsida</taxon>
        <taxon>Sphagnales</taxon>
        <taxon>Sphagnaceae</taxon>
        <taxon>Sphagnum</taxon>
    </lineage>
</organism>
<protein>
    <recommendedName>
        <fullName evidence="8">TPX2 C-terminal domain-containing protein</fullName>
    </recommendedName>
</protein>
<feature type="domain" description="TPX2 C-terminal" evidence="8">
    <location>
        <begin position="264"/>
        <end position="339"/>
    </location>
</feature>
<evidence type="ECO:0000256" key="5">
    <source>
        <dbReference type="ARBA" id="ARBA00023212"/>
    </source>
</evidence>
<dbReference type="Proteomes" id="UP001497512">
    <property type="component" value="Chromosome 17"/>
</dbReference>
<gene>
    <name evidence="9" type="ORF">CSSPTR1EN2_LOCUS9643</name>
</gene>
<feature type="compositionally biased region" description="Basic and acidic residues" evidence="7">
    <location>
        <begin position="371"/>
        <end position="382"/>
    </location>
</feature>
<evidence type="ECO:0000256" key="4">
    <source>
        <dbReference type="ARBA" id="ARBA00022701"/>
    </source>
</evidence>
<evidence type="ECO:0000259" key="8">
    <source>
        <dbReference type="Pfam" id="PF06886"/>
    </source>
</evidence>
<sequence length="403" mass="44462">MNSSFLFEDKSQFVNDRSCGRKLHGIVDGSCRSSSNSLLHHVLPRGRVDDHEKNLGGVGENYLTSSSDVATDHYSSCDDFQFHVPHIVTEFLDQASHGTTGVDDPVIDRPVEVRKHVVALGARSRSEHHAAADMEVTQRSAEAAGKSMKNLQQLTEDDGPPADHRLQELGDVAAISAVESKSDAVVAYPLSDLQALPASPSTHKQDAVPIAPRKVYQVPEKQLQVMNPAAIMKLQGKPAAASSASSSSFKKLPSSSTTTAASGFNFKCEERAQKRRDFYAKLEERMKAKEEEKRAEEAKRMQEKEAQFKELRRALAYKANPIPSFYQEPPPPKRELKKVPPTRAKSPNLTISKRRSSDVSVSSACYGKLMPTDDHTKQEQQHRISNGVQLAAHGRRRHSCSGM</sequence>
<comment type="similarity">
    <text evidence="2">Belongs to the TPX2 family.</text>
</comment>
<accession>A0ABP0U087</accession>
<evidence type="ECO:0000256" key="6">
    <source>
        <dbReference type="SAM" id="Coils"/>
    </source>
</evidence>
<dbReference type="InterPro" id="IPR027329">
    <property type="entry name" value="TPX2_C"/>
</dbReference>
<evidence type="ECO:0000256" key="7">
    <source>
        <dbReference type="SAM" id="MobiDB-lite"/>
    </source>
</evidence>
<keyword evidence="10" id="KW-1185">Reference proteome</keyword>
<evidence type="ECO:0000256" key="2">
    <source>
        <dbReference type="ARBA" id="ARBA00005885"/>
    </source>
</evidence>
<proteinExistence type="inferred from homology"/>
<name>A0ABP0U087_9BRYO</name>
<feature type="region of interest" description="Disordered" evidence="7">
    <location>
        <begin position="371"/>
        <end position="403"/>
    </location>
</feature>
<reference evidence="9" key="1">
    <citation type="submission" date="2024-02" db="EMBL/GenBank/DDBJ databases">
        <authorList>
            <consortium name="ELIXIR-Norway"/>
            <consortium name="Elixir Norway"/>
        </authorList>
    </citation>
    <scope>NUCLEOTIDE SEQUENCE</scope>
</reference>
<dbReference type="InterPro" id="IPR044806">
    <property type="entry name" value="WVD2/WDL1-4"/>
</dbReference>
<dbReference type="Pfam" id="PF06886">
    <property type="entry name" value="TPX2"/>
    <property type="match status" value="1"/>
</dbReference>
<keyword evidence="3" id="KW-0963">Cytoplasm</keyword>